<dbReference type="AlphaFoldDB" id="A0A7D5ZH78"/>
<name>A0A7D5ZH78_9NEIS</name>
<dbReference type="SUPFAM" id="SSF52218">
    <property type="entry name" value="Flavoproteins"/>
    <property type="match status" value="1"/>
</dbReference>
<dbReference type="RefSeq" id="WP_180305895.1">
    <property type="nucleotide sequence ID" value="NZ_CP058952.1"/>
</dbReference>
<feature type="domain" description="Flavodoxin-like fold" evidence="2">
    <location>
        <begin position="1"/>
        <end position="163"/>
    </location>
</feature>
<reference evidence="3 4" key="1">
    <citation type="journal article" date="2016" name="Int. J. Syst. Evol. Microbiol.">
        <title>Chitinibacter fontanus sp. nov., isolated from a spring.</title>
        <authorList>
            <person name="Sheu S.Y."/>
            <person name="Li Y.S."/>
            <person name="Young C.C."/>
            <person name="Chen W.M."/>
        </authorList>
    </citation>
    <scope>NUCLEOTIDE SEQUENCE [LARGE SCALE GENOMIC DNA]</scope>
    <source>
        <strain evidence="3 4">STM-7</strain>
    </source>
</reference>
<dbReference type="PANTHER" id="PTHR47307:SF1">
    <property type="entry name" value="GLUTATHIONE-REGULATED POTASSIUM-EFFLUX SYSTEM ANCILLARY PROTEIN KEFG"/>
    <property type="match status" value="1"/>
</dbReference>
<evidence type="ECO:0000313" key="4">
    <source>
        <dbReference type="Proteomes" id="UP000510822"/>
    </source>
</evidence>
<organism evidence="3 4">
    <name type="scientific">Chitinibacter fontanus</name>
    <dbReference type="NCBI Taxonomy" id="1737446"/>
    <lineage>
        <taxon>Bacteria</taxon>
        <taxon>Pseudomonadati</taxon>
        <taxon>Pseudomonadota</taxon>
        <taxon>Betaproteobacteria</taxon>
        <taxon>Neisseriales</taxon>
        <taxon>Chitinibacteraceae</taxon>
        <taxon>Chitinibacter</taxon>
    </lineage>
</organism>
<dbReference type="Gene3D" id="3.40.50.360">
    <property type="match status" value="1"/>
</dbReference>
<proteinExistence type="predicted"/>
<dbReference type="InterPro" id="IPR029039">
    <property type="entry name" value="Flavoprotein-like_sf"/>
</dbReference>
<keyword evidence="1" id="KW-0560">Oxidoreductase</keyword>
<dbReference type="InterPro" id="IPR003680">
    <property type="entry name" value="Flavodoxin_fold"/>
</dbReference>
<dbReference type="GO" id="GO:0009055">
    <property type="term" value="F:electron transfer activity"/>
    <property type="evidence" value="ECO:0007669"/>
    <property type="project" value="TreeGrafter"/>
</dbReference>
<dbReference type="Proteomes" id="UP000510822">
    <property type="component" value="Chromosome"/>
</dbReference>
<dbReference type="GO" id="GO:0010181">
    <property type="term" value="F:FMN binding"/>
    <property type="evidence" value="ECO:0007669"/>
    <property type="project" value="TreeGrafter"/>
</dbReference>
<dbReference type="KEGG" id="cfon:HZU75_09700"/>
<dbReference type="EMBL" id="CP058952">
    <property type="protein sequence ID" value="QLI81787.1"/>
    <property type="molecule type" value="Genomic_DNA"/>
</dbReference>
<sequence length="178" mass="20591">MKNLIIFSHPHLATSQTHRQLLDEIAELPQVKIHHLEAMYPDGQIDVLAEQQACVKAERIIWQFPLYWHGCPAMLKRWQDDVFERDWAYGSRCALRGKSLQLVVSMAGQGLEYDGGTAVSAENLWYPMLLTANALGLVWQEPLVLRDVEHQPQLQFDRTHQRAIEAFAQQYRDLLMLI</sequence>
<gene>
    <name evidence="3" type="ORF">HZU75_09700</name>
</gene>
<evidence type="ECO:0000259" key="2">
    <source>
        <dbReference type="Pfam" id="PF02525"/>
    </source>
</evidence>
<dbReference type="InterPro" id="IPR046980">
    <property type="entry name" value="KefG/KefF"/>
</dbReference>
<accession>A0A7D5ZH78</accession>
<dbReference type="PANTHER" id="PTHR47307">
    <property type="entry name" value="GLUTATHIONE-REGULATED POTASSIUM-EFFLUX SYSTEM ANCILLARY PROTEIN KEFG"/>
    <property type="match status" value="1"/>
</dbReference>
<evidence type="ECO:0000256" key="1">
    <source>
        <dbReference type="ARBA" id="ARBA00023002"/>
    </source>
</evidence>
<dbReference type="Pfam" id="PF02525">
    <property type="entry name" value="Flavodoxin_2"/>
    <property type="match status" value="1"/>
</dbReference>
<protein>
    <submittedName>
        <fullName evidence="3">NAD(P)H-dependent oxidoreductase</fullName>
    </submittedName>
</protein>
<evidence type="ECO:0000313" key="3">
    <source>
        <dbReference type="EMBL" id="QLI81787.1"/>
    </source>
</evidence>
<dbReference type="GO" id="GO:0003955">
    <property type="term" value="F:NAD(P)H dehydrogenase (quinone) activity"/>
    <property type="evidence" value="ECO:0007669"/>
    <property type="project" value="TreeGrafter"/>
</dbReference>
<keyword evidence="4" id="KW-1185">Reference proteome</keyword>